<evidence type="ECO:0000313" key="2">
    <source>
        <dbReference type="EMBL" id="UZD40336.1"/>
    </source>
</evidence>
<proteinExistence type="predicted"/>
<reference evidence="1 3" key="1">
    <citation type="submission" date="2018-06" db="EMBL/GenBank/DDBJ databases">
        <authorList>
            <consortium name="Pathogen Informatics"/>
            <person name="Doyle S."/>
        </authorList>
    </citation>
    <scope>NUCLEOTIDE SEQUENCE [LARGE SCALE GENOMIC DNA]</scope>
    <source>
        <strain evidence="1 3">NCTC11545</strain>
    </source>
</reference>
<dbReference type="Proteomes" id="UP000250169">
    <property type="component" value="Unassembled WGS sequence"/>
</dbReference>
<dbReference type="EMBL" id="UAVS01000005">
    <property type="protein sequence ID" value="SQA94296.1"/>
    <property type="molecule type" value="Genomic_DNA"/>
</dbReference>
<dbReference type="AlphaFoldDB" id="A0A2X2SMH8"/>
<name>A0A2X2SMH8_CAPOC</name>
<dbReference type="EMBL" id="CP110230">
    <property type="protein sequence ID" value="UZD40336.1"/>
    <property type="molecule type" value="Genomic_DNA"/>
</dbReference>
<gene>
    <name evidence="1" type="ORF">NCTC11545_01680</name>
    <name evidence="2" type="ORF">OL231_09180</name>
</gene>
<sequence length="314" mass="37497">MAFITKASYTQFCKEYEIEIDDNRLLELFKEYILDDEEAFKIFNKVEIRSLLTQTVILLDEGERNKFVFKKKEYKGVDERKDNLDYIFKIGGRLCYHIDRNCKKLNGGFVNFNTPAELSEKKDDPEIQKIIQELRNWFVINGFTVERYKKKEFNVGQLVMRYNYLFPVKYKGICLPLNENYNLLEEKKTEVVGKTDVSKFNYENTLRKLGDILAERYFMCNFDKSYLLSKYNYLYNKSNEEITQKMNELGMGEKLSHMGVDGVRRFLEGCYKLKSKAINILSEYIKYKYNFENKEFDPQFLEQYNFTACKSCCQ</sequence>
<protein>
    <submittedName>
        <fullName evidence="1">Uncharacterized protein</fullName>
    </submittedName>
</protein>
<organism evidence="1 3">
    <name type="scientific">Capnocytophaga ochracea</name>
    <dbReference type="NCBI Taxonomy" id="1018"/>
    <lineage>
        <taxon>Bacteria</taxon>
        <taxon>Pseudomonadati</taxon>
        <taxon>Bacteroidota</taxon>
        <taxon>Flavobacteriia</taxon>
        <taxon>Flavobacteriales</taxon>
        <taxon>Flavobacteriaceae</taxon>
        <taxon>Capnocytophaga</taxon>
    </lineage>
</organism>
<dbReference type="RefSeq" id="WP_111972863.1">
    <property type="nucleotide sequence ID" value="NZ_CP110230.1"/>
</dbReference>
<evidence type="ECO:0000313" key="1">
    <source>
        <dbReference type="EMBL" id="SQA94296.1"/>
    </source>
</evidence>
<evidence type="ECO:0000313" key="3">
    <source>
        <dbReference type="Proteomes" id="UP000250169"/>
    </source>
</evidence>
<dbReference type="Proteomes" id="UP001163262">
    <property type="component" value="Chromosome"/>
</dbReference>
<reference evidence="2" key="2">
    <citation type="submission" date="2022-10" db="EMBL/GenBank/DDBJ databases">
        <title>Complete genome sequence of Capnocytophaga ochracea KCOM 2812 isolated from actinomycosis lesion.</title>
        <authorList>
            <person name="Kook J.-K."/>
            <person name="Park S.-N."/>
            <person name="Lim Y.K."/>
        </authorList>
    </citation>
    <scope>NUCLEOTIDE SEQUENCE</scope>
    <source>
        <strain evidence="2">KCOM 28121</strain>
    </source>
</reference>
<accession>A0A2X2SMH8</accession>